<dbReference type="EMBL" id="JBHSRF010000032">
    <property type="protein sequence ID" value="MFC6083726.1"/>
    <property type="molecule type" value="Genomic_DNA"/>
</dbReference>
<proteinExistence type="predicted"/>
<sequence length="412" mass="44357">MERTVTALVTCGEQDVGTVGPFPVAVPWWAEAGPVAERLEAELGGPVVVLRLVSVEGGESPRGGHVTYHAELLGDPRRAGRRTLNQFSPAVSAALRAAQDRRSAWATPHGVRDALAWADEALRAAGRPALGRFRQVKTWNLAGLFRIPARGGPVWLKTTPPFATDEAATMTALAATDPTLVPSVLAADPAAHRMLLDHAPGEDCWDAPPDVVRETITRFVAAQATTPHPPSVPHHPLKTLPDRLAPVIARSALTPHEQDQAHRLLDVLPGLLDELAACGLPETVVHGDFHSGNWRSTGENTVVLDFADAHIGHPALDGHRVGKAMSPTGRRTATKAWIDAWHDHAPGSDPSRALELADLYQNLFYAVRYQEFLDGIEPSEHVYHAGDPAAELREALRTAPRQVPRFGSGRTG</sequence>
<keyword evidence="3" id="KW-1185">Reference proteome</keyword>
<dbReference type="InterPro" id="IPR002575">
    <property type="entry name" value="Aminoglycoside_PTrfase"/>
</dbReference>
<keyword evidence="2" id="KW-0808">Transferase</keyword>
<dbReference type="RefSeq" id="WP_380756014.1">
    <property type="nucleotide sequence ID" value="NZ_JBHSRF010000032.1"/>
</dbReference>
<dbReference type="Gene3D" id="3.90.1200.10">
    <property type="match status" value="1"/>
</dbReference>
<dbReference type="InterPro" id="IPR011009">
    <property type="entry name" value="Kinase-like_dom_sf"/>
</dbReference>
<feature type="domain" description="Aminoglycoside phosphotransferase" evidence="1">
    <location>
        <begin position="160"/>
        <end position="342"/>
    </location>
</feature>
<name>A0ABW1NKP0_9ACTN</name>
<dbReference type="SUPFAM" id="SSF56112">
    <property type="entry name" value="Protein kinase-like (PK-like)"/>
    <property type="match status" value="1"/>
</dbReference>
<comment type="caution">
    <text evidence="2">The sequence shown here is derived from an EMBL/GenBank/DDBJ whole genome shotgun (WGS) entry which is preliminary data.</text>
</comment>
<dbReference type="GO" id="GO:0016740">
    <property type="term" value="F:transferase activity"/>
    <property type="evidence" value="ECO:0007669"/>
    <property type="project" value="UniProtKB-KW"/>
</dbReference>
<protein>
    <submittedName>
        <fullName evidence="2">Aminoglycoside phosphotransferase family protein</fullName>
        <ecNumber evidence="2">2.7.1.-</ecNumber>
    </submittedName>
</protein>
<reference evidence="3" key="1">
    <citation type="journal article" date="2019" name="Int. J. Syst. Evol. Microbiol.">
        <title>The Global Catalogue of Microorganisms (GCM) 10K type strain sequencing project: providing services to taxonomists for standard genome sequencing and annotation.</title>
        <authorList>
            <consortium name="The Broad Institute Genomics Platform"/>
            <consortium name="The Broad Institute Genome Sequencing Center for Infectious Disease"/>
            <person name="Wu L."/>
            <person name="Ma J."/>
        </authorList>
    </citation>
    <scope>NUCLEOTIDE SEQUENCE [LARGE SCALE GENOMIC DNA]</scope>
    <source>
        <strain evidence="3">JCM 30346</strain>
    </source>
</reference>
<dbReference type="Proteomes" id="UP001596137">
    <property type="component" value="Unassembled WGS sequence"/>
</dbReference>
<evidence type="ECO:0000313" key="2">
    <source>
        <dbReference type="EMBL" id="MFC6083726.1"/>
    </source>
</evidence>
<organism evidence="2 3">
    <name type="scientific">Sphaerisporangium aureirubrum</name>
    <dbReference type="NCBI Taxonomy" id="1544736"/>
    <lineage>
        <taxon>Bacteria</taxon>
        <taxon>Bacillati</taxon>
        <taxon>Actinomycetota</taxon>
        <taxon>Actinomycetes</taxon>
        <taxon>Streptosporangiales</taxon>
        <taxon>Streptosporangiaceae</taxon>
        <taxon>Sphaerisporangium</taxon>
    </lineage>
</organism>
<gene>
    <name evidence="2" type="ORF">ACFP1K_21345</name>
</gene>
<evidence type="ECO:0000313" key="3">
    <source>
        <dbReference type="Proteomes" id="UP001596137"/>
    </source>
</evidence>
<accession>A0ABW1NKP0</accession>
<evidence type="ECO:0000259" key="1">
    <source>
        <dbReference type="Pfam" id="PF01636"/>
    </source>
</evidence>
<dbReference type="Pfam" id="PF01636">
    <property type="entry name" value="APH"/>
    <property type="match status" value="1"/>
</dbReference>
<dbReference type="EC" id="2.7.1.-" evidence="2"/>